<sequence length="332" mass="39346">MCHNISMYTIEKSRVLVDKTKNGKERPWKDRKISSVGYYELMHILEFKKAERVKECGNILEFRADEDSGHLKLFKAWFCKSRLCSLCNWRRAMKHSVQTKKIVTEVVRRKPKARWLFLTLTVRNVWNGEELNKSLSEMARGFRKMVQYKKVVKNLIGFMRATEVTVNPVDNSYNQHLHVLLCVENTYFKNTENYISQKQWTGFWKRAMKLDYDPVVHVQTIKPKNKRKSDMQSAINESAKYPVKDTDFKTGNEERDLQVVQDLEEGLRQKRLISYGGLLKEVHKELNLDDVEDGDLIHTDDDEEEVSENAYSIIAYWNWERRNYFINSIDNN</sequence>
<reference evidence="3 4" key="1">
    <citation type="submission" date="2021-01" db="EMBL/GenBank/DDBJ databases">
        <title>Genomic Encyclopedia of Type Strains, Phase IV (KMG-IV): sequencing the most valuable type-strain genomes for metagenomic binning, comparative biology and taxonomic classification.</title>
        <authorList>
            <person name="Goeker M."/>
        </authorList>
    </citation>
    <scope>NUCLEOTIDE SEQUENCE [LARGE SCALE GENOMIC DNA]</scope>
    <source>
        <strain evidence="3 4">DSM 105453</strain>
    </source>
</reference>
<dbReference type="EMBL" id="JAFBFH010000072">
    <property type="protein sequence ID" value="MBM7717703.1"/>
    <property type="molecule type" value="Genomic_DNA"/>
</dbReference>
<dbReference type="Pfam" id="PF01446">
    <property type="entry name" value="Rep_1"/>
    <property type="match status" value="1"/>
</dbReference>
<proteinExistence type="inferred from homology"/>
<comment type="caution">
    <text evidence="3">The sequence shown here is derived from an EMBL/GenBank/DDBJ whole genome shotgun (WGS) entry which is preliminary data.</text>
</comment>
<comment type="similarity">
    <text evidence="1">Belongs to the Gram-positive plasmids replication protein type 1 family.</text>
</comment>
<name>A0ABS2RFR4_9BACI</name>
<gene>
    <name evidence="3" type="ORF">JOC94_004734</name>
</gene>
<organism evidence="3 4">
    <name type="scientific">Siminovitchia thermophila</name>
    <dbReference type="NCBI Taxonomy" id="1245522"/>
    <lineage>
        <taxon>Bacteria</taxon>
        <taxon>Bacillati</taxon>
        <taxon>Bacillota</taxon>
        <taxon>Bacilli</taxon>
        <taxon>Bacillales</taxon>
        <taxon>Bacillaceae</taxon>
        <taxon>Siminovitchia</taxon>
    </lineage>
</organism>
<protein>
    <submittedName>
        <fullName evidence="3">Plasmid rolling circle replication initiator protein Rep</fullName>
    </submittedName>
</protein>
<dbReference type="Proteomes" id="UP000823485">
    <property type="component" value="Unassembled WGS sequence"/>
</dbReference>
<evidence type="ECO:0000313" key="3">
    <source>
        <dbReference type="EMBL" id="MBM7717703.1"/>
    </source>
</evidence>
<evidence type="ECO:0000313" key="4">
    <source>
        <dbReference type="Proteomes" id="UP000823485"/>
    </source>
</evidence>
<keyword evidence="4" id="KW-1185">Reference proteome</keyword>
<evidence type="ECO:0000256" key="1">
    <source>
        <dbReference type="ARBA" id="ARBA00008909"/>
    </source>
</evidence>
<evidence type="ECO:0000256" key="2">
    <source>
        <dbReference type="ARBA" id="ARBA00022705"/>
    </source>
</evidence>
<dbReference type="InterPro" id="IPR000989">
    <property type="entry name" value="Rep"/>
</dbReference>
<accession>A0ABS2RFR4</accession>
<keyword evidence="2" id="KW-0235">DNA replication</keyword>
<dbReference type="RefSeq" id="WP_205180419.1">
    <property type="nucleotide sequence ID" value="NZ_JAFBFH010000072.1"/>
</dbReference>